<keyword evidence="2" id="KW-1185">Reference proteome</keyword>
<gene>
    <name evidence="1" type="primary">HLJ1</name>
    <name evidence="1" type="ORF">H2198_002524</name>
</gene>
<evidence type="ECO:0000313" key="1">
    <source>
        <dbReference type="EMBL" id="KAJ9660406.1"/>
    </source>
</evidence>
<organism evidence="1 2">
    <name type="scientific">Neophaeococcomyces mojaviensis</name>
    <dbReference type="NCBI Taxonomy" id="3383035"/>
    <lineage>
        <taxon>Eukaryota</taxon>
        <taxon>Fungi</taxon>
        <taxon>Dikarya</taxon>
        <taxon>Ascomycota</taxon>
        <taxon>Pezizomycotina</taxon>
        <taxon>Eurotiomycetes</taxon>
        <taxon>Chaetothyriomycetidae</taxon>
        <taxon>Chaetothyriales</taxon>
        <taxon>Chaetothyriales incertae sedis</taxon>
        <taxon>Neophaeococcomyces</taxon>
    </lineage>
</organism>
<dbReference type="Proteomes" id="UP001172386">
    <property type="component" value="Unassembled WGS sequence"/>
</dbReference>
<evidence type="ECO:0000313" key="2">
    <source>
        <dbReference type="Proteomes" id="UP001172386"/>
    </source>
</evidence>
<protein>
    <submittedName>
        <fullName evidence="1">Chaperone protein dnaJ</fullName>
    </submittedName>
</protein>
<comment type="caution">
    <text evidence="1">The sequence shown here is derived from an EMBL/GenBank/DDBJ whole genome shotgun (WGS) entry which is preliminary data.</text>
</comment>
<proteinExistence type="predicted"/>
<dbReference type="EMBL" id="JAPDRQ010000031">
    <property type="protein sequence ID" value="KAJ9660406.1"/>
    <property type="molecule type" value="Genomic_DNA"/>
</dbReference>
<sequence length="443" mass="49032">MVVIASNHRMQHVLMPCNFFPTTGMVNLACDHRCNFLQEAYSQSRKTSDEPATHSEKLFAILDHSRILRFLRHIDRPSLRSCGMSATASGSSASQPNGSAKHRQHTDGSEDRRYTPEQKAEVIRVRKCSPTAFYEILAIEKTASDGQIKKAYRKISLLTHPDKNGYSGSDEAFKMVSRAFQILSDADKKARYDKFGGDPDNRFSSSGAPPTSPFSGGGFARSPGAGMGGQNFYYEDEISPEELFNRFFGGGMGGMGGFPFGGGGLGGQGFVFNMGGGPGFRVHQMGGGVPRRRPANSGQAEQNPTGLAAIYQLLPLLLLFVLPLLSSLFTGSGTTGPSMRFDAAVDPHTMHRTTPRYKIDYFINPNDVEGWPAKKFHSLDQRAEVDYVSNLQYQCEVETSRKRQAINDATGFFYTDENLLRVARELQMPGCERLDQLRIRRQY</sequence>
<accession>A0ACC3ADT0</accession>
<name>A0ACC3ADT0_9EURO</name>
<reference evidence="1" key="1">
    <citation type="submission" date="2022-10" db="EMBL/GenBank/DDBJ databases">
        <title>Culturing micro-colonial fungi from biological soil crusts in the Mojave desert and describing Neophaeococcomyces mojavensis, and introducing the new genera and species Taxawa tesnikishii.</title>
        <authorList>
            <person name="Kurbessoian T."/>
            <person name="Stajich J.E."/>
        </authorList>
    </citation>
    <scope>NUCLEOTIDE SEQUENCE</scope>
    <source>
        <strain evidence="1">JES_112</strain>
    </source>
</reference>